<dbReference type="AlphaFoldDB" id="A0A1T5J3F3"/>
<feature type="region of interest" description="Disordered" evidence="1">
    <location>
        <begin position="249"/>
        <end position="275"/>
    </location>
</feature>
<evidence type="ECO:0000313" key="3">
    <source>
        <dbReference type="Proteomes" id="UP000190857"/>
    </source>
</evidence>
<evidence type="ECO:0000313" key="2">
    <source>
        <dbReference type="EMBL" id="SKC45753.1"/>
    </source>
</evidence>
<feature type="compositionally biased region" description="Basic and acidic residues" evidence="1">
    <location>
        <begin position="249"/>
        <end position="258"/>
    </location>
</feature>
<keyword evidence="3" id="KW-1185">Reference proteome</keyword>
<protein>
    <recommendedName>
        <fullName evidence="4">EcsC protein family protein</fullName>
    </recommendedName>
</protein>
<accession>A0A1T5J3F3</accession>
<feature type="region of interest" description="Disordered" evidence="1">
    <location>
        <begin position="1"/>
        <end position="24"/>
    </location>
</feature>
<sequence length="275" mass="29569">MSNDRFSDQPLIMGGPNDQVQPSRDPAWVRSIDRVLAVQRPLIVAYIRSLRRRYPSATPEQLIRVLERRYLTAVTSGGAAVGATAVVPGIGTSVTLALSGVETAGFLESTAIFAQSVAEVHGIAVSDPERARALVMTLMLGKAGTDLLQQFTGQAFHNGPARKVYWGEMITSSMPQMVMGPVTDRLKRTFLKRFAVNQGTSFVGKALPFGIGAAIGGVGNHMMGRQVVQAARTNFGPPPVVVPLELEPIPRAEGERKQGALARLTRKRSSGTHED</sequence>
<evidence type="ECO:0008006" key="4">
    <source>
        <dbReference type="Google" id="ProtNLM"/>
    </source>
</evidence>
<evidence type="ECO:0000256" key="1">
    <source>
        <dbReference type="SAM" id="MobiDB-lite"/>
    </source>
</evidence>
<dbReference type="STRING" id="123320.SAMN06309945_1161"/>
<dbReference type="EMBL" id="FUZP01000001">
    <property type="protein sequence ID" value="SKC45753.1"/>
    <property type="molecule type" value="Genomic_DNA"/>
</dbReference>
<reference evidence="2 3" key="1">
    <citation type="submission" date="2017-02" db="EMBL/GenBank/DDBJ databases">
        <authorList>
            <person name="Peterson S.W."/>
        </authorList>
    </citation>
    <scope>NUCLEOTIDE SEQUENCE [LARGE SCALE GENOMIC DNA]</scope>
    <source>
        <strain evidence="2 3">VKM Ac-2059</strain>
    </source>
</reference>
<dbReference type="Proteomes" id="UP000190857">
    <property type="component" value="Unassembled WGS sequence"/>
</dbReference>
<dbReference type="RefSeq" id="WP_407668730.1">
    <property type="nucleotide sequence ID" value="NZ_FUZP01000001.1"/>
</dbReference>
<proteinExistence type="predicted"/>
<organism evidence="2 3">
    <name type="scientific">Okibacterium fritillariae</name>
    <dbReference type="NCBI Taxonomy" id="123320"/>
    <lineage>
        <taxon>Bacteria</taxon>
        <taxon>Bacillati</taxon>
        <taxon>Actinomycetota</taxon>
        <taxon>Actinomycetes</taxon>
        <taxon>Micrococcales</taxon>
        <taxon>Microbacteriaceae</taxon>
        <taxon>Okibacterium</taxon>
    </lineage>
</organism>
<name>A0A1T5J3F3_9MICO</name>
<feature type="compositionally biased region" description="Basic residues" evidence="1">
    <location>
        <begin position="264"/>
        <end position="275"/>
    </location>
</feature>
<gene>
    <name evidence="2" type="ORF">SAMN06309945_1161</name>
</gene>